<dbReference type="InterPro" id="IPR007658">
    <property type="entry name" value="DUF594"/>
</dbReference>
<feature type="domain" description="DUF4220" evidence="2">
    <location>
        <begin position="71"/>
        <end position="211"/>
    </location>
</feature>
<feature type="transmembrane region" description="Helical" evidence="1">
    <location>
        <begin position="290"/>
        <end position="311"/>
    </location>
</feature>
<keyword evidence="1" id="KW-0812">Transmembrane</keyword>
<dbReference type="EMBL" id="JAXUIC010000005">
    <property type="protein sequence ID" value="KAK4591344.1"/>
    <property type="molecule type" value="Genomic_DNA"/>
</dbReference>
<feature type="transmembrane region" description="Helical" evidence="1">
    <location>
        <begin position="68"/>
        <end position="88"/>
    </location>
</feature>
<feature type="transmembrane region" description="Helical" evidence="1">
    <location>
        <begin position="164"/>
        <end position="183"/>
    </location>
</feature>
<dbReference type="Pfam" id="PF13968">
    <property type="entry name" value="DUF4220"/>
    <property type="match status" value="2"/>
</dbReference>
<name>A0AAN7FIQ3_QUERU</name>
<sequence>MHLCLSLVDSSLISTRKRKAMQIFPPGLRTVLNEWEIKALVLVSLSLQIILFVMGSKRKYWTSDKLSVILWITYLSADWSATVSLSVLSNNAGNIEDNAVDPKFMITAFWAPFFLLHLGGPDTITAYSLEDNELWRRHSLTLVIQVGVAVYVFLRAWTKTTLNFLAIPMFIAGIIKIWERIWVLRSASSEIFKASMLPPPDQGPNYARYMEEYSSKKEEGFDVKPVSYEDAFKVIEVELGFMFDVFFTKAFKIYSKEGCLLRLISFFSTMSVLVAFLIMEKHAFTTADIIITYVLLVGAIFLEIYAVLLVISDWTMLLLSKHKNSVVDFLYNTISKIRFSKNKRWSNTMGQFNLISYCLEEKADKFRVIQKFLCRNQLPEKSRYQDSAVVSIKLKELIFGQLQEKSKSAKDPKTCKGLCAHRGEQSVEEEFDQSILLWHIATNLCYYSDWNTSPNSVKIQNCEESKLLSDYMLYLLVMRPFMLPNGIGQIRFQDTWAEAVEFFQERKSICVGNQDKIILLEVSTEVPPSKVKGDRSKSLLFVGCRLAKSLQCLENEKKWELVSHVWVEMLCYAASKCRWNHHAQQLTRGGELITHVWLLMAHLGITEQFQISKGHARAKLIVH</sequence>
<feature type="transmembrane region" description="Helical" evidence="1">
    <location>
        <begin position="108"/>
        <end position="127"/>
    </location>
</feature>
<reference evidence="3 4" key="1">
    <citation type="journal article" date="2023" name="G3 (Bethesda)">
        <title>A haplotype-resolved chromosome-scale genome for Quercus rubra L. provides insights into the genetics of adaptive traits for red oak species.</title>
        <authorList>
            <person name="Kapoor B."/>
            <person name="Jenkins J."/>
            <person name="Schmutz J."/>
            <person name="Zhebentyayeva T."/>
            <person name="Kuelheim C."/>
            <person name="Coggeshall M."/>
            <person name="Heim C."/>
            <person name="Lasky J.R."/>
            <person name="Leites L."/>
            <person name="Islam-Faridi N."/>
            <person name="Romero-Severson J."/>
            <person name="DeLeo V.L."/>
            <person name="Lucas S.M."/>
            <person name="Lazic D."/>
            <person name="Gailing O."/>
            <person name="Carlson J."/>
            <person name="Staton M."/>
        </authorList>
    </citation>
    <scope>NUCLEOTIDE SEQUENCE [LARGE SCALE GENOMIC DNA]</scope>
    <source>
        <strain evidence="3">Pseudo-F2</strain>
    </source>
</reference>
<dbReference type="Pfam" id="PF04578">
    <property type="entry name" value="DUF594"/>
    <property type="match status" value="1"/>
</dbReference>
<keyword evidence="1" id="KW-0472">Membrane</keyword>
<feature type="transmembrane region" description="Helical" evidence="1">
    <location>
        <begin position="259"/>
        <end position="278"/>
    </location>
</feature>
<dbReference type="PANTHER" id="PTHR31325">
    <property type="entry name" value="OS01G0798800 PROTEIN-RELATED"/>
    <property type="match status" value="1"/>
</dbReference>
<feature type="transmembrane region" description="Helical" evidence="1">
    <location>
        <begin position="37"/>
        <end position="56"/>
    </location>
</feature>
<protein>
    <recommendedName>
        <fullName evidence="2">DUF4220 domain-containing protein</fullName>
    </recommendedName>
</protein>
<keyword evidence="1" id="KW-1133">Transmembrane helix</keyword>
<gene>
    <name evidence="3" type="ORF">RGQ29_021519</name>
</gene>
<proteinExistence type="predicted"/>
<dbReference type="InterPro" id="IPR025315">
    <property type="entry name" value="DUF4220"/>
</dbReference>
<keyword evidence="4" id="KW-1185">Reference proteome</keyword>
<comment type="caution">
    <text evidence="3">The sequence shown here is derived from an EMBL/GenBank/DDBJ whole genome shotgun (WGS) entry which is preliminary data.</text>
</comment>
<dbReference type="AlphaFoldDB" id="A0AAN7FIQ3"/>
<accession>A0AAN7FIQ3</accession>
<evidence type="ECO:0000259" key="2">
    <source>
        <dbReference type="Pfam" id="PF13968"/>
    </source>
</evidence>
<feature type="domain" description="DUF4220" evidence="2">
    <location>
        <begin position="226"/>
        <end position="357"/>
    </location>
</feature>
<feature type="transmembrane region" description="Helical" evidence="1">
    <location>
        <begin position="139"/>
        <end position="158"/>
    </location>
</feature>
<evidence type="ECO:0000313" key="4">
    <source>
        <dbReference type="Proteomes" id="UP001324115"/>
    </source>
</evidence>
<dbReference type="Proteomes" id="UP001324115">
    <property type="component" value="Unassembled WGS sequence"/>
</dbReference>
<evidence type="ECO:0000256" key="1">
    <source>
        <dbReference type="SAM" id="Phobius"/>
    </source>
</evidence>
<organism evidence="3 4">
    <name type="scientific">Quercus rubra</name>
    <name type="common">Northern red oak</name>
    <name type="synonym">Quercus borealis</name>
    <dbReference type="NCBI Taxonomy" id="3512"/>
    <lineage>
        <taxon>Eukaryota</taxon>
        <taxon>Viridiplantae</taxon>
        <taxon>Streptophyta</taxon>
        <taxon>Embryophyta</taxon>
        <taxon>Tracheophyta</taxon>
        <taxon>Spermatophyta</taxon>
        <taxon>Magnoliopsida</taxon>
        <taxon>eudicotyledons</taxon>
        <taxon>Gunneridae</taxon>
        <taxon>Pentapetalae</taxon>
        <taxon>rosids</taxon>
        <taxon>fabids</taxon>
        <taxon>Fagales</taxon>
        <taxon>Fagaceae</taxon>
        <taxon>Quercus</taxon>
    </lineage>
</organism>
<evidence type="ECO:0000313" key="3">
    <source>
        <dbReference type="EMBL" id="KAK4591344.1"/>
    </source>
</evidence>